<protein>
    <submittedName>
        <fullName evidence="2">Uncharacterized protein</fullName>
    </submittedName>
</protein>
<gene>
    <name evidence="2" type="ordered locus">Gobs_1499</name>
</gene>
<feature type="compositionally biased region" description="Basic and acidic residues" evidence="1">
    <location>
        <begin position="31"/>
        <end position="44"/>
    </location>
</feature>
<reference evidence="3" key="2">
    <citation type="submission" date="2010-01" db="EMBL/GenBank/DDBJ databases">
        <title>The complete genome of Geodermatophilus obscurus DSM 43160.</title>
        <authorList>
            <consortium name="US DOE Joint Genome Institute (JGI-PGF)"/>
            <person name="Lucas S."/>
            <person name="Copeland A."/>
            <person name="Lapidus A."/>
            <person name="Glavina del Rio T."/>
            <person name="Dalin E."/>
            <person name="Tice H."/>
            <person name="Bruce D."/>
            <person name="Goodwin L."/>
            <person name="Pitluck S."/>
            <person name="Kyrpides N."/>
            <person name="Mavromatis K."/>
            <person name="Ivanova N."/>
            <person name="Munk A.C."/>
            <person name="Brettin T."/>
            <person name="Detter J.C."/>
            <person name="Han C."/>
            <person name="Larimer F."/>
            <person name="Land M."/>
            <person name="Hauser L."/>
            <person name="Markowitz V."/>
            <person name="Cheng J.-F."/>
            <person name="Hugenholtz P."/>
            <person name="Woyke T."/>
            <person name="Wu D."/>
            <person name="Jando M."/>
            <person name="Schneider S."/>
            <person name="Klenk H.-P."/>
            <person name="Eisen J.A."/>
        </authorList>
    </citation>
    <scope>NUCLEOTIDE SEQUENCE [LARGE SCALE GENOMIC DNA]</scope>
    <source>
        <strain evidence="3">ATCC 25078 / DSM 43160 / JCM 3152 / KCC A-0152 / KCTC 9177 / NBRC 13315 / NRRL B-3577 / G-20</strain>
    </source>
</reference>
<reference evidence="2 3" key="1">
    <citation type="journal article" date="2010" name="Stand. Genomic Sci.">
        <title>Complete genome sequence of Geodermatophilus obscurus type strain (G-20).</title>
        <authorList>
            <person name="Ivanova N."/>
            <person name="Sikorski J."/>
            <person name="Jando M."/>
            <person name="Munk C."/>
            <person name="Lapidus A."/>
            <person name="Glavina Del Rio T."/>
            <person name="Copeland A."/>
            <person name="Tice H."/>
            <person name="Cheng J.-F."/>
            <person name="Lucas S."/>
            <person name="Chen F."/>
            <person name="Nolan M."/>
            <person name="Bruce D."/>
            <person name="Goodwin L."/>
            <person name="Pitluck S."/>
            <person name="Mavromatis K."/>
            <person name="Mikhailova N."/>
            <person name="Pati A."/>
            <person name="Chen A."/>
            <person name="Palaniappan K."/>
            <person name="Land M."/>
            <person name="Hauser L."/>
            <person name="Chang Y.-J."/>
            <person name="Jeffries C.D."/>
            <person name="Meincke L."/>
            <person name="Brettin T."/>
            <person name="Detter J.C."/>
            <person name="Detter J.C."/>
            <person name="Rohde M."/>
            <person name="Goeker M."/>
            <person name="Bristow J."/>
            <person name="Eisen J.A."/>
            <person name="Markowitz V."/>
            <person name="Hugenholtz P."/>
            <person name="Kyrpides N.C."/>
            <person name="Klenk H.-P."/>
        </authorList>
    </citation>
    <scope>NUCLEOTIDE SEQUENCE [LARGE SCALE GENOMIC DNA]</scope>
    <source>
        <strain evidence="3">ATCC 25078 / DSM 43160 / JCM 3152 / KCC A-0152 / KCTC 9177 / NBRC 13315 / NRRL B-3577 / G-20</strain>
    </source>
</reference>
<evidence type="ECO:0000256" key="1">
    <source>
        <dbReference type="SAM" id="MobiDB-lite"/>
    </source>
</evidence>
<sequence length="57" mass="6918">MRDEMRKRAEEERARTLARVAMEQEAARVQEAAEARRRAEDMARRHQNMADGYRRNW</sequence>
<feature type="region of interest" description="Disordered" evidence="1">
    <location>
        <begin position="31"/>
        <end position="57"/>
    </location>
</feature>
<dbReference type="HOGENOM" id="CLU_2990257_0_0_11"/>
<dbReference type="AlphaFoldDB" id="D2SC60"/>
<proteinExistence type="predicted"/>
<evidence type="ECO:0000313" key="3">
    <source>
        <dbReference type="Proteomes" id="UP000001382"/>
    </source>
</evidence>
<accession>D2SC60</accession>
<evidence type="ECO:0000313" key="2">
    <source>
        <dbReference type="EMBL" id="ADB74228.1"/>
    </source>
</evidence>
<keyword evidence="3" id="KW-1185">Reference proteome</keyword>
<dbReference type="EMBL" id="CP001867">
    <property type="protein sequence ID" value="ADB74228.1"/>
    <property type="molecule type" value="Genomic_DNA"/>
</dbReference>
<name>D2SC60_GEOOG</name>
<dbReference type="Proteomes" id="UP000001382">
    <property type="component" value="Chromosome"/>
</dbReference>
<organism evidence="2 3">
    <name type="scientific">Geodermatophilus obscurus (strain ATCC 25078 / DSM 43160 / JCM 3152 / CCUG 61914 / KCC A-0152 / KCTC 9177 / NBRC 13315 / NRRL B-3577 / G-20)</name>
    <dbReference type="NCBI Taxonomy" id="526225"/>
    <lineage>
        <taxon>Bacteria</taxon>
        <taxon>Bacillati</taxon>
        <taxon>Actinomycetota</taxon>
        <taxon>Actinomycetes</taxon>
        <taxon>Geodermatophilales</taxon>
        <taxon>Geodermatophilaceae</taxon>
        <taxon>Geodermatophilus</taxon>
    </lineage>
</organism>
<dbReference type="KEGG" id="gob:Gobs_1499"/>